<organism evidence="5 6">
    <name type="scientific">Phyllobacterium phragmitis</name>
    <dbReference type="NCBI Taxonomy" id="2670329"/>
    <lineage>
        <taxon>Bacteria</taxon>
        <taxon>Pseudomonadati</taxon>
        <taxon>Pseudomonadota</taxon>
        <taxon>Alphaproteobacteria</taxon>
        <taxon>Hyphomicrobiales</taxon>
        <taxon>Phyllobacteriaceae</taxon>
        <taxon>Phyllobacterium</taxon>
    </lineage>
</organism>
<feature type="domain" description="Flavodoxin-like" evidence="4">
    <location>
        <begin position="8"/>
        <end position="180"/>
    </location>
</feature>
<dbReference type="SUPFAM" id="SSF52218">
    <property type="entry name" value="Flavoproteins"/>
    <property type="match status" value="1"/>
</dbReference>
<comment type="cofactor">
    <cofactor evidence="1">
        <name>FMN</name>
        <dbReference type="ChEBI" id="CHEBI:58210"/>
    </cofactor>
</comment>
<comment type="caution">
    <text evidence="5">The sequence shown here is derived from an EMBL/GenBank/DDBJ whole genome shotgun (WGS) entry which is preliminary data.</text>
</comment>
<keyword evidence="6" id="KW-1185">Reference proteome</keyword>
<dbReference type="InterPro" id="IPR001226">
    <property type="entry name" value="Flavodoxin_CS"/>
</dbReference>
<dbReference type="GO" id="GO:0016020">
    <property type="term" value="C:membrane"/>
    <property type="evidence" value="ECO:0007669"/>
    <property type="project" value="TreeGrafter"/>
</dbReference>
<evidence type="ECO:0000313" key="5">
    <source>
        <dbReference type="EMBL" id="PRD43186.1"/>
    </source>
</evidence>
<gene>
    <name evidence="5" type="ORF">C5748_13395</name>
</gene>
<dbReference type="GO" id="GO:0003955">
    <property type="term" value="F:NAD(P)H dehydrogenase (quinone) activity"/>
    <property type="evidence" value="ECO:0007669"/>
    <property type="project" value="TreeGrafter"/>
</dbReference>
<keyword evidence="3" id="KW-0288">FMN</keyword>
<dbReference type="GO" id="GO:0010181">
    <property type="term" value="F:FMN binding"/>
    <property type="evidence" value="ECO:0007669"/>
    <property type="project" value="InterPro"/>
</dbReference>
<proteinExistence type="predicted"/>
<protein>
    <submittedName>
        <fullName evidence="5">NADPH-dependent FMN reductase</fullName>
    </submittedName>
</protein>
<evidence type="ECO:0000256" key="2">
    <source>
        <dbReference type="ARBA" id="ARBA00022630"/>
    </source>
</evidence>
<dbReference type="PROSITE" id="PS00201">
    <property type="entry name" value="FLAVODOXIN"/>
    <property type="match status" value="1"/>
</dbReference>
<dbReference type="PROSITE" id="PS50902">
    <property type="entry name" value="FLAVODOXIN_LIKE"/>
    <property type="match status" value="1"/>
</dbReference>
<dbReference type="InterPro" id="IPR026816">
    <property type="entry name" value="Flavodoxin_dom"/>
</dbReference>
<evidence type="ECO:0000256" key="1">
    <source>
        <dbReference type="ARBA" id="ARBA00001917"/>
    </source>
</evidence>
<keyword evidence="2" id="KW-0285">Flavoprotein</keyword>
<name>A0A2S9IRP1_9HYPH</name>
<sequence length="202" mass="21371">MNTPAINTVVVYHSGYGHTHRMAEAVAEGAGGTLLAIDAEGNLSDEGWAALDAADAIIFGAPTYMGGPSWQFKKFADTSSKPWFADKWKDKIFGGFTNSASINGDKLNTLQYFVLLAGQHGGLWVSLAIKPANVKASKRDDPNRMGSYIAPMAQSDADAAPSEMSVGDLETARLYGARVSQVARQFAAGLSAGSNPSRPEEV</sequence>
<dbReference type="GO" id="GO:0009055">
    <property type="term" value="F:electron transfer activity"/>
    <property type="evidence" value="ECO:0007669"/>
    <property type="project" value="InterPro"/>
</dbReference>
<dbReference type="PANTHER" id="PTHR30546">
    <property type="entry name" value="FLAVODOXIN-RELATED PROTEIN WRBA-RELATED"/>
    <property type="match status" value="1"/>
</dbReference>
<dbReference type="EMBL" id="PVBR01000008">
    <property type="protein sequence ID" value="PRD43186.1"/>
    <property type="molecule type" value="Genomic_DNA"/>
</dbReference>
<dbReference type="InterPro" id="IPR008254">
    <property type="entry name" value="Flavodoxin/NO_synth"/>
</dbReference>
<accession>A0A2S9IRP1</accession>
<dbReference type="Pfam" id="PF12724">
    <property type="entry name" value="Flavodoxin_5"/>
    <property type="match status" value="1"/>
</dbReference>
<evidence type="ECO:0000256" key="3">
    <source>
        <dbReference type="ARBA" id="ARBA00022643"/>
    </source>
</evidence>
<dbReference type="Gene3D" id="3.40.50.360">
    <property type="match status" value="1"/>
</dbReference>
<reference evidence="5 6" key="1">
    <citation type="submission" date="2018-02" db="EMBL/GenBank/DDBJ databases">
        <title>The draft genome of Phyllobacterium sp. 1N-3.</title>
        <authorList>
            <person name="Liu L."/>
            <person name="Li L."/>
            <person name="Zhang X."/>
            <person name="Wang T."/>
            <person name="Liang L."/>
        </authorList>
    </citation>
    <scope>NUCLEOTIDE SEQUENCE [LARGE SCALE GENOMIC DNA]</scope>
    <source>
        <strain evidence="5 6">1N-3</strain>
    </source>
</reference>
<evidence type="ECO:0000313" key="6">
    <source>
        <dbReference type="Proteomes" id="UP000239434"/>
    </source>
</evidence>
<dbReference type="InterPro" id="IPR029039">
    <property type="entry name" value="Flavoprotein-like_sf"/>
</dbReference>
<evidence type="ECO:0000259" key="4">
    <source>
        <dbReference type="PROSITE" id="PS50902"/>
    </source>
</evidence>
<dbReference type="AlphaFoldDB" id="A0A2S9IRP1"/>
<dbReference type="Proteomes" id="UP000239434">
    <property type="component" value="Unassembled WGS sequence"/>
</dbReference>
<dbReference type="RefSeq" id="WP_105742426.1">
    <property type="nucleotide sequence ID" value="NZ_PVBR01000008.1"/>
</dbReference>
<dbReference type="PANTHER" id="PTHR30546:SF23">
    <property type="entry name" value="FLAVOPROTEIN-LIKE PROTEIN YCP4-RELATED"/>
    <property type="match status" value="1"/>
</dbReference>